<accession>A0ABQ8VYY5</accession>
<evidence type="ECO:0000256" key="1">
    <source>
        <dbReference type="SAM" id="MobiDB-lite"/>
    </source>
</evidence>
<gene>
    <name evidence="2" type="ORF">C8R41DRAFT_863733</name>
</gene>
<dbReference type="Proteomes" id="UP001150217">
    <property type="component" value="Unassembled WGS sequence"/>
</dbReference>
<sequence>MDGVRNEEGSGGDTEMRTRGKDLRSIGGPGILFGVMALNGGRRGTALSLFSTLFVWYSQYTSVAIPPEKPPIPTRTQRVFHIPTSLPALTEAQGSKGEILGCVVEAERKYGGGFQCGIIGCTLRWCDDDDVVGTTMRETTRHPWSLTNTTPSLNHTSITLYPTNVYTYQAVLETRVSSDECHLDSVGGYALILDLDLDLGDFREAGSEWGIGGDWG</sequence>
<feature type="region of interest" description="Disordered" evidence="1">
    <location>
        <begin position="1"/>
        <end position="23"/>
    </location>
</feature>
<protein>
    <submittedName>
        <fullName evidence="2">Uncharacterized protein</fullName>
    </submittedName>
</protein>
<organism evidence="2 3">
    <name type="scientific">Lentinula lateritia</name>
    <dbReference type="NCBI Taxonomy" id="40482"/>
    <lineage>
        <taxon>Eukaryota</taxon>
        <taxon>Fungi</taxon>
        <taxon>Dikarya</taxon>
        <taxon>Basidiomycota</taxon>
        <taxon>Agaricomycotina</taxon>
        <taxon>Agaricomycetes</taxon>
        <taxon>Agaricomycetidae</taxon>
        <taxon>Agaricales</taxon>
        <taxon>Marasmiineae</taxon>
        <taxon>Omphalotaceae</taxon>
        <taxon>Lentinula</taxon>
    </lineage>
</organism>
<evidence type="ECO:0000313" key="2">
    <source>
        <dbReference type="EMBL" id="KAJ4499750.1"/>
    </source>
</evidence>
<evidence type="ECO:0000313" key="3">
    <source>
        <dbReference type="Proteomes" id="UP001150217"/>
    </source>
</evidence>
<keyword evidence="3" id="KW-1185">Reference proteome</keyword>
<dbReference type="EMBL" id="JANVFT010000009">
    <property type="protein sequence ID" value="KAJ4499750.1"/>
    <property type="molecule type" value="Genomic_DNA"/>
</dbReference>
<reference evidence="2" key="1">
    <citation type="submission" date="2022-08" db="EMBL/GenBank/DDBJ databases">
        <title>A Global Phylogenomic Analysis of the Shiitake Genus Lentinula.</title>
        <authorList>
            <consortium name="DOE Joint Genome Institute"/>
            <person name="Sierra-Patev S."/>
            <person name="Min B."/>
            <person name="Naranjo-Ortiz M."/>
            <person name="Looney B."/>
            <person name="Konkel Z."/>
            <person name="Slot J.C."/>
            <person name="Sakamoto Y."/>
            <person name="Steenwyk J.L."/>
            <person name="Rokas A."/>
            <person name="Carro J."/>
            <person name="Camarero S."/>
            <person name="Ferreira P."/>
            <person name="Molpeceres G."/>
            <person name="Ruiz-Duenas F.J."/>
            <person name="Serrano A."/>
            <person name="Henrissat B."/>
            <person name="Drula E."/>
            <person name="Hughes K.W."/>
            <person name="Mata J.L."/>
            <person name="Ishikawa N.K."/>
            <person name="Vargas-Isla R."/>
            <person name="Ushijima S."/>
            <person name="Smith C.A."/>
            <person name="Ahrendt S."/>
            <person name="Andreopoulos W."/>
            <person name="He G."/>
            <person name="Labutti K."/>
            <person name="Lipzen A."/>
            <person name="Ng V."/>
            <person name="Riley R."/>
            <person name="Sandor L."/>
            <person name="Barry K."/>
            <person name="Martinez A.T."/>
            <person name="Xiao Y."/>
            <person name="Gibbons J.G."/>
            <person name="Terashima K."/>
            <person name="Grigoriev I.V."/>
            <person name="Hibbett D.S."/>
        </authorList>
    </citation>
    <scope>NUCLEOTIDE SEQUENCE</scope>
    <source>
        <strain evidence="2">RHP3577 ss4</strain>
    </source>
</reference>
<comment type="caution">
    <text evidence="2">The sequence shown here is derived from an EMBL/GenBank/DDBJ whole genome shotgun (WGS) entry which is preliminary data.</text>
</comment>
<name>A0ABQ8VYY5_9AGAR</name>
<proteinExistence type="predicted"/>